<name>D6CNE4_THIA3</name>
<dbReference type="KEGG" id="thi:THI_3485"/>
<reference evidence="2 4" key="4">
    <citation type="submission" date="2015-03" db="EMBL/GenBank/DDBJ databases">
        <authorList>
            <person name="Regsiter A."/>
            <person name="william w."/>
        </authorList>
    </citation>
    <scope>NUCLEOTIDE SEQUENCE [LARGE SCALE GENOMIC DNA]</scope>
    <source>
        <strain evidence="2 4">CB1</strain>
    </source>
</reference>
<evidence type="ECO:0000313" key="2">
    <source>
        <dbReference type="EMBL" id="CQR37092.1"/>
    </source>
</evidence>
<reference evidence="3" key="2">
    <citation type="journal article" date="2010" name="PLoS Genet.">
        <title>Structure, function, and evolution of the Thiomonas spp. genome.</title>
        <authorList>
            <person name="Arsene-Ploetze F."/>
            <person name="Koechler S."/>
            <person name="Marchal M."/>
            <person name="Coppee J.Y."/>
            <person name="Chandler M."/>
            <person name="Bonnefoy V."/>
            <person name="Brochier-Armanet C."/>
            <person name="Barakat M."/>
            <person name="Barbe V."/>
            <person name="Battaglia-Brunet F."/>
            <person name="Bruneel O."/>
            <person name="Bryan C.G."/>
            <person name="Cleiss-Arnold J."/>
            <person name="Cruveiller S."/>
            <person name="Erhardt M."/>
            <person name="Heinrich-Salmeron A."/>
            <person name="Hommais F."/>
            <person name="Joulian C."/>
            <person name="Krin E."/>
            <person name="Lieutaud A."/>
            <person name="Lievremont D."/>
            <person name="Michel C."/>
            <person name="Muller D."/>
            <person name="Ortet P."/>
            <person name="Proux C."/>
            <person name="Siguier P."/>
            <person name="Roche D."/>
            <person name="Rouy Z."/>
            <person name="Salvignol G."/>
            <person name="Slyemi D."/>
            <person name="Talla E."/>
            <person name="Weiss S."/>
            <person name="Weissenbach J."/>
            <person name="Medigue C."/>
            <person name="Bertin P.N."/>
        </authorList>
    </citation>
    <scope>NUCLEOTIDE SEQUENCE [LARGE SCALE GENOMIC DNA]</scope>
    <source>
        <strain evidence="3">DSM 22701 / CIP 110005 / 3As</strain>
    </source>
</reference>
<reference evidence="1" key="3">
    <citation type="submission" date="2010-07" db="EMBL/GenBank/DDBJ databases">
        <authorList>
            <person name="Genoscope - CEA"/>
        </authorList>
    </citation>
    <scope>NUCLEOTIDE SEQUENCE</scope>
    <source>
        <strain evidence="1">3As</strain>
    </source>
</reference>
<dbReference type="AlphaFoldDB" id="D6CNE4"/>
<evidence type="ECO:0000313" key="4">
    <source>
        <dbReference type="Proteomes" id="UP000078599"/>
    </source>
</evidence>
<protein>
    <submittedName>
        <fullName evidence="1">Uncharacterized protein</fullName>
    </submittedName>
</protein>
<gene>
    <name evidence="1" type="ordered locus">THI_3485</name>
    <name evidence="2" type="ORF">THICB1_70076</name>
</gene>
<dbReference type="EMBL" id="FP475956">
    <property type="protein sequence ID" value="CAZ90072.1"/>
    <property type="molecule type" value="Genomic_DNA"/>
</dbReference>
<reference key="1">
    <citation type="submission" date="2009-07" db="EMBL/GenBank/DDBJ databases">
        <authorList>
            <person name="Genoscope - CEA"/>
        </authorList>
    </citation>
    <scope>NUCLEOTIDE SEQUENCE</scope>
    <source>
        <strain>3As</strain>
    </source>
</reference>
<dbReference type="Proteomes" id="UP000002372">
    <property type="component" value="Chromosome"/>
</dbReference>
<organism evidence="1 3">
    <name type="scientific">Thiomonas arsenitoxydans (strain DSM 22701 / CIP 110005 / 3As)</name>
    <dbReference type="NCBI Taxonomy" id="426114"/>
    <lineage>
        <taxon>Bacteria</taxon>
        <taxon>Pseudomonadati</taxon>
        <taxon>Pseudomonadota</taxon>
        <taxon>Betaproteobacteria</taxon>
        <taxon>Burkholderiales</taxon>
        <taxon>Thiomonas</taxon>
    </lineage>
</organism>
<dbReference type="Proteomes" id="UP000078599">
    <property type="component" value="Unassembled WGS sequence"/>
</dbReference>
<sequence>MAPDRRNEHAGRAVAPALSQTLDKIPLVPASPLAVTPSVRPWLPLDACERLVHIVGRGVLSPLLRPSV</sequence>
<accession>D6CNE4</accession>
<evidence type="ECO:0000313" key="3">
    <source>
        <dbReference type="Proteomes" id="UP000002372"/>
    </source>
</evidence>
<evidence type="ECO:0000313" key="1">
    <source>
        <dbReference type="EMBL" id="CAZ90072.1"/>
    </source>
</evidence>
<proteinExistence type="predicted"/>
<dbReference type="EMBL" id="CTRI01000029">
    <property type="protein sequence ID" value="CQR37092.1"/>
    <property type="molecule type" value="Genomic_DNA"/>
</dbReference>
<dbReference type="HOGENOM" id="CLU_2792699_0_0_4"/>
<keyword evidence="4" id="KW-1185">Reference proteome</keyword>